<dbReference type="PANTHER" id="PTHR23317:SF76">
    <property type="entry name" value="LD20667P"/>
    <property type="match status" value="1"/>
</dbReference>
<keyword evidence="4" id="KW-1185">Reference proteome</keyword>
<sequence length="115" mass="13421">EALFPLYAPPTSLEVELIFTSLALSTSQFEMLLDLMYRIAKGYQGSPDLRLTWLANMAQQHMERKNHTEAAMCLVHSAALRRNKNLISPDQRDYQRELERNYQRLTERLAPLIAW</sequence>
<dbReference type="PANTHER" id="PTHR23317">
    <property type="entry name" value="DEDICATOR OF CYTOKINESIS DOCK"/>
    <property type="match status" value="1"/>
</dbReference>
<protein>
    <submittedName>
        <fullName evidence="5">Dedicator of cytokinesis protein 7-like</fullName>
    </submittedName>
</protein>
<feature type="non-terminal residue" evidence="5">
    <location>
        <position position="115"/>
    </location>
</feature>
<reference evidence="5" key="1">
    <citation type="submission" date="2025-08" db="UniProtKB">
        <authorList>
            <consortium name="RefSeq"/>
        </authorList>
    </citation>
    <scope>IDENTIFICATION</scope>
    <source>
        <tissue evidence="5">Whole body</tissue>
    </source>
</reference>
<dbReference type="RefSeq" id="XP_024892048.1">
    <property type="nucleotide sequence ID" value="XM_025036280.1"/>
</dbReference>
<name>A0A6J1RCR0_9HYME</name>
<dbReference type="Pfam" id="PF06920">
    <property type="entry name" value="DHR-2_Lobe_A"/>
    <property type="match status" value="1"/>
</dbReference>
<evidence type="ECO:0000256" key="1">
    <source>
        <dbReference type="ARBA" id="ARBA00022658"/>
    </source>
</evidence>
<dbReference type="Proteomes" id="UP000504618">
    <property type="component" value="Unplaced"/>
</dbReference>
<accession>A0A6J1RCR0</accession>
<dbReference type="InterPro" id="IPR027357">
    <property type="entry name" value="DOCKER_dom"/>
</dbReference>
<evidence type="ECO:0000313" key="5">
    <source>
        <dbReference type="RefSeq" id="XP_024892048.1"/>
    </source>
</evidence>
<dbReference type="InterPro" id="IPR046769">
    <property type="entry name" value="DOCKER_Lobe_A"/>
</dbReference>
<organism evidence="4 5">
    <name type="scientific">Temnothorax curvispinosus</name>
    <dbReference type="NCBI Taxonomy" id="300111"/>
    <lineage>
        <taxon>Eukaryota</taxon>
        <taxon>Metazoa</taxon>
        <taxon>Ecdysozoa</taxon>
        <taxon>Arthropoda</taxon>
        <taxon>Hexapoda</taxon>
        <taxon>Insecta</taxon>
        <taxon>Pterygota</taxon>
        <taxon>Neoptera</taxon>
        <taxon>Endopterygota</taxon>
        <taxon>Hymenoptera</taxon>
        <taxon>Apocrita</taxon>
        <taxon>Aculeata</taxon>
        <taxon>Formicoidea</taxon>
        <taxon>Formicidae</taxon>
        <taxon>Myrmicinae</taxon>
        <taxon>Temnothorax</taxon>
    </lineage>
</organism>
<dbReference type="OrthoDB" id="7358432at2759"/>
<dbReference type="AlphaFoldDB" id="A0A6J1RCR0"/>
<keyword evidence="1" id="KW-0344">Guanine-nucleotide releasing factor</keyword>
<dbReference type="PROSITE" id="PS51651">
    <property type="entry name" value="DOCKER"/>
    <property type="match status" value="1"/>
</dbReference>
<feature type="non-terminal residue" evidence="5">
    <location>
        <position position="1"/>
    </location>
</feature>
<proteinExistence type="inferred from homology"/>
<gene>
    <name evidence="5" type="primary">LOC112467596</name>
</gene>
<feature type="domain" description="DOCKER" evidence="3">
    <location>
        <begin position="41"/>
        <end position="115"/>
    </location>
</feature>
<dbReference type="GO" id="GO:0005085">
    <property type="term" value="F:guanyl-nucleotide exchange factor activity"/>
    <property type="evidence" value="ECO:0007669"/>
    <property type="project" value="UniProtKB-KW"/>
</dbReference>
<comment type="similarity">
    <text evidence="2">Belongs to the DOCK family.</text>
</comment>
<evidence type="ECO:0000313" key="4">
    <source>
        <dbReference type="Proteomes" id="UP000504618"/>
    </source>
</evidence>
<dbReference type="InterPro" id="IPR043161">
    <property type="entry name" value="DOCK_C_lobe_A"/>
</dbReference>
<dbReference type="Gene3D" id="1.25.40.410">
    <property type="match status" value="1"/>
</dbReference>
<evidence type="ECO:0000259" key="3">
    <source>
        <dbReference type="PROSITE" id="PS51651"/>
    </source>
</evidence>
<dbReference type="InterPro" id="IPR026791">
    <property type="entry name" value="DOCK"/>
</dbReference>
<evidence type="ECO:0000256" key="2">
    <source>
        <dbReference type="PROSITE-ProRule" id="PRU00984"/>
    </source>
</evidence>
<dbReference type="GO" id="GO:0007264">
    <property type="term" value="P:small GTPase-mediated signal transduction"/>
    <property type="evidence" value="ECO:0007669"/>
    <property type="project" value="InterPro"/>
</dbReference>
<dbReference type="GeneID" id="112467596"/>